<evidence type="ECO:0000256" key="3">
    <source>
        <dbReference type="SAM" id="MobiDB-lite"/>
    </source>
</evidence>
<accession>A0AAN7WS92</accession>
<sequence>MATSKQQFNRKKFTKEYKVKQIQKNITKRTRLKKQYLKALKEEGYSIPSKEQLSNSKKSDLNNNDDILNPNNDTVSIPIRKKSVKDLKEEKRLAGKAKIDEKKRLKKERLKKQREEREMRRQKELERIKLSKEKHLQREKRSKRLTQKTRTGQPLMGPKISDLLERIKKDDVYTK</sequence>
<dbReference type="AlphaFoldDB" id="A0AAN7WS92"/>
<comment type="similarity">
    <text evidence="1">Belongs to the FYV7 family.</text>
</comment>
<feature type="region of interest" description="Disordered" evidence="3">
    <location>
        <begin position="95"/>
        <end position="175"/>
    </location>
</feature>
<name>A0AAN7WS92_9SACH</name>
<gene>
    <name evidence="4" type="ORF">RI543_004349</name>
</gene>
<proteinExistence type="inferred from homology"/>
<evidence type="ECO:0000256" key="1">
    <source>
        <dbReference type="ARBA" id="ARBA00006800"/>
    </source>
</evidence>
<evidence type="ECO:0000313" key="5">
    <source>
        <dbReference type="Proteomes" id="UP001306508"/>
    </source>
</evidence>
<reference evidence="5" key="1">
    <citation type="submission" date="2023-07" db="EMBL/GenBank/DDBJ databases">
        <title>A draft genome of Kazachstania heterogenica Y-27499.</title>
        <authorList>
            <person name="Donic C."/>
            <person name="Kralova J.S."/>
            <person name="Fidel L."/>
            <person name="Ben-Dor S."/>
            <person name="Jung S."/>
        </authorList>
    </citation>
    <scope>NUCLEOTIDE SEQUENCE [LARGE SCALE GENOMIC DNA]</scope>
    <source>
        <strain evidence="5">Y27499</strain>
    </source>
</reference>
<dbReference type="Proteomes" id="UP001306508">
    <property type="component" value="Unassembled WGS sequence"/>
</dbReference>
<feature type="region of interest" description="Disordered" evidence="3">
    <location>
        <begin position="43"/>
        <end position="75"/>
    </location>
</feature>
<feature type="compositionally biased region" description="Low complexity" evidence="3">
    <location>
        <begin position="53"/>
        <end position="73"/>
    </location>
</feature>
<organism evidence="4 5">
    <name type="scientific">Arxiozyma heterogenica</name>
    <dbReference type="NCBI Taxonomy" id="278026"/>
    <lineage>
        <taxon>Eukaryota</taxon>
        <taxon>Fungi</taxon>
        <taxon>Dikarya</taxon>
        <taxon>Ascomycota</taxon>
        <taxon>Saccharomycotina</taxon>
        <taxon>Saccharomycetes</taxon>
        <taxon>Saccharomycetales</taxon>
        <taxon>Saccharomycetaceae</taxon>
        <taxon>Arxiozyma</taxon>
    </lineage>
</organism>
<dbReference type="EMBL" id="JAWIZZ010000053">
    <property type="protein sequence ID" value="KAK5778678.1"/>
    <property type="molecule type" value="Genomic_DNA"/>
</dbReference>
<keyword evidence="5" id="KW-1185">Reference proteome</keyword>
<dbReference type="Pfam" id="PF08524">
    <property type="entry name" value="rRNA_processing"/>
    <property type="match status" value="1"/>
</dbReference>
<feature type="compositionally biased region" description="Basic residues" evidence="3">
    <location>
        <begin position="137"/>
        <end position="147"/>
    </location>
</feature>
<dbReference type="InterPro" id="IPR013730">
    <property type="entry name" value="Fyv7/TAP26"/>
</dbReference>
<protein>
    <recommendedName>
        <fullName evidence="2">rRNA-processing protein FYV7</fullName>
    </recommendedName>
</protein>
<evidence type="ECO:0000256" key="2">
    <source>
        <dbReference type="ARBA" id="ARBA00018780"/>
    </source>
</evidence>
<evidence type="ECO:0000313" key="4">
    <source>
        <dbReference type="EMBL" id="KAK5778678.1"/>
    </source>
</evidence>
<feature type="compositionally biased region" description="Basic and acidic residues" evidence="3">
    <location>
        <begin position="162"/>
        <end position="175"/>
    </location>
</feature>
<comment type="caution">
    <text evidence="4">The sequence shown here is derived from an EMBL/GenBank/DDBJ whole genome shotgun (WGS) entry which is preliminary data.</text>
</comment>
<feature type="compositionally biased region" description="Basic and acidic residues" evidence="3">
    <location>
        <begin position="113"/>
        <end position="136"/>
    </location>
</feature>